<dbReference type="InterPro" id="IPR001584">
    <property type="entry name" value="Integrase_cat-core"/>
</dbReference>
<dbReference type="GO" id="GO:0003964">
    <property type="term" value="F:RNA-directed DNA polymerase activity"/>
    <property type="evidence" value="ECO:0007669"/>
    <property type="project" value="UniProtKB-KW"/>
</dbReference>
<name>A0AAV6U6H1_9ARAC</name>
<keyword evidence="8" id="KW-0808">Transferase</keyword>
<keyword evidence="4" id="KW-0378">Hydrolase</keyword>
<dbReference type="GO" id="GO:0003676">
    <property type="term" value="F:nucleic acid binding"/>
    <property type="evidence" value="ECO:0007669"/>
    <property type="project" value="InterPro"/>
</dbReference>
<keyword evidence="1" id="KW-0540">Nuclease</keyword>
<dbReference type="InterPro" id="IPR057670">
    <property type="entry name" value="SH3_retrovirus"/>
</dbReference>
<comment type="caution">
    <text evidence="12">The sequence shown here is derived from an EMBL/GenBank/DDBJ whole genome shotgun (WGS) entry which is preliminary data.</text>
</comment>
<evidence type="ECO:0000256" key="3">
    <source>
        <dbReference type="ARBA" id="ARBA00022759"/>
    </source>
</evidence>
<accession>A0AAV6U6H1</accession>
<evidence type="ECO:0000256" key="7">
    <source>
        <dbReference type="ARBA" id="ARBA00022918"/>
    </source>
</evidence>
<keyword evidence="5" id="KW-0460">Magnesium</keyword>
<evidence type="ECO:0000256" key="10">
    <source>
        <dbReference type="SAM" id="MobiDB-lite"/>
    </source>
</evidence>
<dbReference type="EMBL" id="JAFNEN010000626">
    <property type="protein sequence ID" value="KAG8179458.1"/>
    <property type="molecule type" value="Genomic_DNA"/>
</dbReference>
<dbReference type="PANTHER" id="PTHR42648">
    <property type="entry name" value="TRANSPOSASE, PUTATIVE-RELATED"/>
    <property type="match status" value="1"/>
</dbReference>
<keyword evidence="3" id="KW-0255">Endonuclease</keyword>
<dbReference type="Proteomes" id="UP000827092">
    <property type="component" value="Unassembled WGS sequence"/>
</dbReference>
<evidence type="ECO:0000256" key="2">
    <source>
        <dbReference type="ARBA" id="ARBA00022723"/>
    </source>
</evidence>
<dbReference type="PANTHER" id="PTHR42648:SF11">
    <property type="entry name" value="TRANSPOSON TY4-P GAG-POL POLYPROTEIN"/>
    <property type="match status" value="1"/>
</dbReference>
<dbReference type="AlphaFoldDB" id="A0AAV6U6H1"/>
<feature type="region of interest" description="Disordered" evidence="10">
    <location>
        <begin position="1"/>
        <end position="21"/>
    </location>
</feature>
<dbReference type="Gene3D" id="3.30.420.10">
    <property type="entry name" value="Ribonuclease H-like superfamily/Ribonuclease H"/>
    <property type="match status" value="1"/>
</dbReference>
<dbReference type="InterPro" id="IPR012337">
    <property type="entry name" value="RNaseH-like_sf"/>
</dbReference>
<protein>
    <recommendedName>
        <fullName evidence="11">Integrase catalytic domain-containing protein</fullName>
    </recommendedName>
</protein>
<keyword evidence="7" id="KW-0695">RNA-directed DNA polymerase</keyword>
<dbReference type="InterPro" id="IPR036397">
    <property type="entry name" value="RNaseH_sf"/>
</dbReference>
<keyword evidence="6" id="KW-0229">DNA integration</keyword>
<keyword evidence="13" id="KW-1185">Reference proteome</keyword>
<keyword evidence="2" id="KW-0479">Metal-binding</keyword>
<evidence type="ECO:0000259" key="11">
    <source>
        <dbReference type="PROSITE" id="PS50994"/>
    </source>
</evidence>
<feature type="compositionally biased region" description="Basic and acidic residues" evidence="10">
    <location>
        <begin position="365"/>
        <end position="380"/>
    </location>
</feature>
<evidence type="ECO:0000256" key="6">
    <source>
        <dbReference type="ARBA" id="ARBA00022908"/>
    </source>
</evidence>
<feature type="compositionally biased region" description="Basic and acidic residues" evidence="10">
    <location>
        <begin position="337"/>
        <end position="351"/>
    </location>
</feature>
<sequence>MNRRKKNSPPEGEKPLQPPLYKTGKGITSLFIDSGATSHMCFNPDLFFEFTTQTDSYITLQMTNQPKLLEKDVAFRSLRTDEDSITRRIAICCDISRYTGIFFLKNKDEAKDAFLKYKACIENRTGKKIKVLRIVNGLEYVGKAFDQFLTEEGIRREKTVPYCPQQNGVAECKNRIYCSTARCLLSQANLDPSFWAEAVRTSAQIRNRCLTKGVAENKTPYEIFFDRKPTACYFKIFLQKAFVLNKPKRSKFEPRLHEVIFIGYSDQVKAFRFFDPNTRKIIVSRDAKFIDEINTSFEDDQQDQQWYDFPIEYPADPATDTHGETNPETETSPTDHQPMRDEQQPILRDDVTTEEEDDSEGEADAPLRRDAGRPRKEKTSRSPVTRS</sequence>
<evidence type="ECO:0000256" key="5">
    <source>
        <dbReference type="ARBA" id="ARBA00022842"/>
    </source>
</evidence>
<keyword evidence="9" id="KW-0233">DNA recombination</keyword>
<evidence type="ECO:0000313" key="12">
    <source>
        <dbReference type="EMBL" id="KAG8179458.1"/>
    </source>
</evidence>
<feature type="domain" description="Integrase catalytic" evidence="11">
    <location>
        <begin position="62"/>
        <end position="228"/>
    </location>
</feature>
<proteinExistence type="predicted"/>
<dbReference type="SUPFAM" id="SSF53098">
    <property type="entry name" value="Ribonuclease H-like"/>
    <property type="match status" value="1"/>
</dbReference>
<dbReference type="GO" id="GO:0016787">
    <property type="term" value="F:hydrolase activity"/>
    <property type="evidence" value="ECO:0007669"/>
    <property type="project" value="UniProtKB-KW"/>
</dbReference>
<keyword evidence="8" id="KW-0239">DNA-directed DNA polymerase</keyword>
<dbReference type="GO" id="GO:0003887">
    <property type="term" value="F:DNA-directed DNA polymerase activity"/>
    <property type="evidence" value="ECO:0007669"/>
    <property type="project" value="UniProtKB-KW"/>
</dbReference>
<organism evidence="12 13">
    <name type="scientific">Oedothorax gibbosus</name>
    <dbReference type="NCBI Taxonomy" id="931172"/>
    <lineage>
        <taxon>Eukaryota</taxon>
        <taxon>Metazoa</taxon>
        <taxon>Ecdysozoa</taxon>
        <taxon>Arthropoda</taxon>
        <taxon>Chelicerata</taxon>
        <taxon>Arachnida</taxon>
        <taxon>Araneae</taxon>
        <taxon>Araneomorphae</taxon>
        <taxon>Entelegynae</taxon>
        <taxon>Araneoidea</taxon>
        <taxon>Linyphiidae</taxon>
        <taxon>Erigoninae</taxon>
        <taxon>Oedothorax</taxon>
    </lineage>
</organism>
<evidence type="ECO:0000256" key="8">
    <source>
        <dbReference type="ARBA" id="ARBA00022932"/>
    </source>
</evidence>
<feature type="compositionally biased region" description="Acidic residues" evidence="10">
    <location>
        <begin position="352"/>
        <end position="363"/>
    </location>
</feature>
<feature type="compositionally biased region" description="Polar residues" evidence="10">
    <location>
        <begin position="326"/>
        <end position="335"/>
    </location>
</feature>
<dbReference type="GO" id="GO:0015074">
    <property type="term" value="P:DNA integration"/>
    <property type="evidence" value="ECO:0007669"/>
    <property type="project" value="UniProtKB-KW"/>
</dbReference>
<evidence type="ECO:0000256" key="1">
    <source>
        <dbReference type="ARBA" id="ARBA00022722"/>
    </source>
</evidence>
<dbReference type="PROSITE" id="PS50994">
    <property type="entry name" value="INTEGRASE"/>
    <property type="match status" value="1"/>
</dbReference>
<evidence type="ECO:0000256" key="4">
    <source>
        <dbReference type="ARBA" id="ARBA00022801"/>
    </source>
</evidence>
<evidence type="ECO:0000313" key="13">
    <source>
        <dbReference type="Proteomes" id="UP000827092"/>
    </source>
</evidence>
<reference evidence="12 13" key="1">
    <citation type="journal article" date="2022" name="Nat. Ecol. Evol.">
        <title>A masculinizing supergene underlies an exaggerated male reproductive morph in a spider.</title>
        <authorList>
            <person name="Hendrickx F."/>
            <person name="De Corte Z."/>
            <person name="Sonet G."/>
            <person name="Van Belleghem S.M."/>
            <person name="Kostlbacher S."/>
            <person name="Vangestel C."/>
        </authorList>
    </citation>
    <scope>NUCLEOTIDE SEQUENCE [LARGE SCALE GENOMIC DNA]</scope>
    <source>
        <strain evidence="12">W744_W776</strain>
    </source>
</reference>
<evidence type="ECO:0000256" key="9">
    <source>
        <dbReference type="ARBA" id="ARBA00023172"/>
    </source>
</evidence>
<dbReference type="GO" id="GO:0004519">
    <property type="term" value="F:endonuclease activity"/>
    <property type="evidence" value="ECO:0007669"/>
    <property type="project" value="UniProtKB-KW"/>
</dbReference>
<feature type="region of interest" description="Disordered" evidence="10">
    <location>
        <begin position="312"/>
        <end position="387"/>
    </location>
</feature>
<dbReference type="GO" id="GO:0046872">
    <property type="term" value="F:metal ion binding"/>
    <property type="evidence" value="ECO:0007669"/>
    <property type="project" value="UniProtKB-KW"/>
</dbReference>
<dbReference type="GO" id="GO:0006310">
    <property type="term" value="P:DNA recombination"/>
    <property type="evidence" value="ECO:0007669"/>
    <property type="project" value="UniProtKB-KW"/>
</dbReference>
<dbReference type="InterPro" id="IPR039537">
    <property type="entry name" value="Retrotran_Ty1/copia-like"/>
</dbReference>
<keyword evidence="8" id="KW-0548">Nucleotidyltransferase</keyword>
<gene>
    <name evidence="12" type="ORF">JTE90_006827</name>
</gene>
<dbReference type="Pfam" id="PF25597">
    <property type="entry name" value="SH3_retrovirus"/>
    <property type="match status" value="1"/>
</dbReference>